<organism evidence="5 6">
    <name type="scientific">Ancylostoma caninum</name>
    <name type="common">Dog hookworm</name>
    <dbReference type="NCBI Taxonomy" id="29170"/>
    <lineage>
        <taxon>Eukaryota</taxon>
        <taxon>Metazoa</taxon>
        <taxon>Ecdysozoa</taxon>
        <taxon>Nematoda</taxon>
        <taxon>Chromadorea</taxon>
        <taxon>Rhabditida</taxon>
        <taxon>Rhabditina</taxon>
        <taxon>Rhabditomorpha</taxon>
        <taxon>Strongyloidea</taxon>
        <taxon>Ancylostomatidae</taxon>
        <taxon>Ancylostomatinae</taxon>
        <taxon>Ancylostoma</taxon>
    </lineage>
</organism>
<reference evidence="5 6" key="1">
    <citation type="submission" date="2014-10" db="EMBL/GenBank/DDBJ databases">
        <title>Draft genome of the hookworm Ancylostoma caninum.</title>
        <authorList>
            <person name="Mitreva M."/>
        </authorList>
    </citation>
    <scope>NUCLEOTIDE SEQUENCE [LARGE SCALE GENOMIC DNA]</scope>
    <source>
        <strain evidence="5 6">Baltimore</strain>
    </source>
</reference>
<keyword evidence="3" id="KW-0732">Signal</keyword>
<dbReference type="Gene3D" id="2.60.120.290">
    <property type="entry name" value="Spermadhesin, CUB domain"/>
    <property type="match status" value="1"/>
</dbReference>
<dbReference type="InterPro" id="IPR000859">
    <property type="entry name" value="CUB_dom"/>
</dbReference>
<comment type="caution">
    <text evidence="2">Lacks conserved residue(s) required for the propagation of feature annotation.</text>
</comment>
<keyword evidence="1" id="KW-1015">Disulfide bond</keyword>
<dbReference type="Proteomes" id="UP000252519">
    <property type="component" value="Unassembled WGS sequence"/>
</dbReference>
<feature type="chain" id="PRO_5016629321" description="CUB domain-containing protein" evidence="3">
    <location>
        <begin position="33"/>
        <end position="109"/>
    </location>
</feature>
<dbReference type="STRING" id="29170.A0A368GZ61"/>
<evidence type="ECO:0000256" key="3">
    <source>
        <dbReference type="SAM" id="SignalP"/>
    </source>
</evidence>
<evidence type="ECO:0000313" key="6">
    <source>
        <dbReference type="Proteomes" id="UP000252519"/>
    </source>
</evidence>
<evidence type="ECO:0000259" key="4">
    <source>
        <dbReference type="PROSITE" id="PS01180"/>
    </source>
</evidence>
<evidence type="ECO:0000256" key="1">
    <source>
        <dbReference type="ARBA" id="ARBA00023157"/>
    </source>
</evidence>
<dbReference type="EMBL" id="JOJR01000031">
    <property type="protein sequence ID" value="RCN49653.1"/>
    <property type="molecule type" value="Genomic_DNA"/>
</dbReference>
<gene>
    <name evidence="5" type="ORF">ANCCAN_04277</name>
</gene>
<proteinExistence type="predicted"/>
<dbReference type="SUPFAM" id="SSF49854">
    <property type="entry name" value="Spermadhesin, CUB domain"/>
    <property type="match status" value="1"/>
</dbReference>
<accession>A0A368GZ61</accession>
<keyword evidence="6" id="KW-1185">Reference proteome</keyword>
<dbReference type="OrthoDB" id="7357196at2759"/>
<evidence type="ECO:0000256" key="2">
    <source>
        <dbReference type="PROSITE-ProRule" id="PRU00059"/>
    </source>
</evidence>
<evidence type="ECO:0000313" key="5">
    <source>
        <dbReference type="EMBL" id="RCN49653.1"/>
    </source>
</evidence>
<dbReference type="Pfam" id="PF00431">
    <property type="entry name" value="CUB"/>
    <property type="match status" value="1"/>
</dbReference>
<dbReference type="InterPro" id="IPR035914">
    <property type="entry name" value="Sperma_CUB_dom_sf"/>
</dbReference>
<feature type="domain" description="CUB" evidence="4">
    <location>
        <begin position="36"/>
        <end position="109"/>
    </location>
</feature>
<dbReference type="PROSITE" id="PS01180">
    <property type="entry name" value="CUB"/>
    <property type="match status" value="1"/>
</dbReference>
<sequence length="109" mass="12646">MDLTRVFFERFRLRQINYVVLIIFCSICSINGQSPCDGVTQLNVTRTKQYLATPSYGQANYPPKMNCYYELVAEPGNRILIEILDVDMEAQIFRSCLDYIGFYEGKTIH</sequence>
<comment type="caution">
    <text evidence="5">The sequence shown here is derived from an EMBL/GenBank/DDBJ whole genome shotgun (WGS) entry which is preliminary data.</text>
</comment>
<name>A0A368GZ61_ANCCA</name>
<feature type="signal peptide" evidence="3">
    <location>
        <begin position="1"/>
        <end position="32"/>
    </location>
</feature>
<protein>
    <recommendedName>
        <fullName evidence="4">CUB domain-containing protein</fullName>
    </recommendedName>
</protein>
<dbReference type="AlphaFoldDB" id="A0A368GZ61"/>